<name>A0A838ZIU7_9FLAO</name>
<evidence type="ECO:0000256" key="1">
    <source>
        <dbReference type="SAM" id="SignalP"/>
    </source>
</evidence>
<dbReference type="AlphaFoldDB" id="A0A838ZIU7"/>
<sequence length="473" mass="52493">MKKITAIITLIAGVVHAQTVQDINSVSAYSNEINAGSARYIGMGGSMGALGGDISSIEQNPAGLALAIASDVNVTLGVNNYKNDTKFGNSFDADDTSVLFQNVGGTFVFNTNQTGFNRFSIGVKYSQQSLDNWVRMGRNENIQATYLSSEDPEEYTTYTMNGYHDEVVGYKTKMSLDFGASYSDKIYLGLGFNFHDVQYDNYVVFDEQTVGEDGTSNVFRYDLNGTPYTASGQGFSLSAGVIGKVNDNVRLGLAYHSPVWYRNIQESYYADLLFGENYRYDLYYSEYDRNANGRLVASAGAVFAKSLALNLDYTLHMNGSTKMMPSADFAGTNTFFDDYMKSSSEVRAGLEYRINNFRIRGGYNYVQSPFEEITLDADLGNGTVVTQNFDKAFRGDTNRFSLGAGYDFGGFYLDAAYQFQNQKYDYVFGNGEYVDYDLGEVYLAALPLNADHNYIAEVKNQTGMFLLTAGWQF</sequence>
<dbReference type="SUPFAM" id="SSF56935">
    <property type="entry name" value="Porins"/>
    <property type="match status" value="1"/>
</dbReference>
<proteinExistence type="predicted"/>
<feature type="signal peptide" evidence="1">
    <location>
        <begin position="1"/>
        <end position="17"/>
    </location>
</feature>
<gene>
    <name evidence="2" type="ORF">HU137_07330</name>
</gene>
<evidence type="ECO:0000313" key="2">
    <source>
        <dbReference type="EMBL" id="MBA5629581.1"/>
    </source>
</evidence>
<dbReference type="Gene3D" id="2.40.160.60">
    <property type="entry name" value="Outer membrane protein transport protein (OMPP1/FadL/TodX)"/>
    <property type="match status" value="1"/>
</dbReference>
<evidence type="ECO:0008006" key="4">
    <source>
        <dbReference type="Google" id="ProtNLM"/>
    </source>
</evidence>
<reference evidence="2 3" key="1">
    <citation type="submission" date="2020-07" db="EMBL/GenBank/DDBJ databases">
        <title>Moheibacter lacus sp. nov., a member of the family Flavobacteriaceae isolated from freshwater lake sediment.</title>
        <authorList>
            <person name="Liu Y."/>
        </authorList>
    </citation>
    <scope>NUCLEOTIDE SEQUENCE [LARGE SCALE GENOMIC DNA]</scope>
    <source>
        <strain evidence="2 3">BDHS18</strain>
    </source>
</reference>
<dbReference type="RefSeq" id="WP_182043130.1">
    <property type="nucleotide sequence ID" value="NZ_JACDZE010000001.1"/>
</dbReference>
<accession>A0A838ZIU7</accession>
<dbReference type="Proteomes" id="UP000552241">
    <property type="component" value="Unassembled WGS sequence"/>
</dbReference>
<evidence type="ECO:0000313" key="3">
    <source>
        <dbReference type="Proteomes" id="UP000552241"/>
    </source>
</evidence>
<organism evidence="2 3">
    <name type="scientific">Moheibacter lacus</name>
    <dbReference type="NCBI Taxonomy" id="2745851"/>
    <lineage>
        <taxon>Bacteria</taxon>
        <taxon>Pseudomonadati</taxon>
        <taxon>Bacteroidota</taxon>
        <taxon>Flavobacteriia</taxon>
        <taxon>Flavobacteriales</taxon>
        <taxon>Weeksellaceae</taxon>
        <taxon>Moheibacter</taxon>
    </lineage>
</organism>
<dbReference type="EMBL" id="JACDZE010000001">
    <property type="protein sequence ID" value="MBA5629581.1"/>
    <property type="molecule type" value="Genomic_DNA"/>
</dbReference>
<keyword evidence="1" id="KW-0732">Signal</keyword>
<comment type="caution">
    <text evidence="2">The sequence shown here is derived from an EMBL/GenBank/DDBJ whole genome shotgun (WGS) entry which is preliminary data.</text>
</comment>
<feature type="chain" id="PRO_5032710673" description="Long-chain fatty acid transport protein" evidence="1">
    <location>
        <begin position="18"/>
        <end position="473"/>
    </location>
</feature>
<protein>
    <recommendedName>
        <fullName evidence="4">Long-chain fatty acid transport protein</fullName>
    </recommendedName>
</protein>
<keyword evidence="3" id="KW-1185">Reference proteome</keyword>